<feature type="domain" description="AMP-dependent synthetase/ligase" evidence="3">
    <location>
        <begin position="159"/>
        <end position="534"/>
    </location>
</feature>
<keyword evidence="2" id="KW-0067">ATP-binding</keyword>
<dbReference type="InterPro" id="IPR000873">
    <property type="entry name" value="AMP-dep_synth/lig_dom"/>
</dbReference>
<dbReference type="GO" id="GO:0005783">
    <property type="term" value="C:endoplasmic reticulum"/>
    <property type="evidence" value="ECO:0007669"/>
    <property type="project" value="TreeGrafter"/>
</dbReference>
<evidence type="ECO:0000313" key="4">
    <source>
        <dbReference type="EMBL" id="CED83432.1"/>
    </source>
</evidence>
<dbReference type="InterPro" id="IPR042099">
    <property type="entry name" value="ANL_N_sf"/>
</dbReference>
<name>A0A0F7SMZ3_PHARH</name>
<dbReference type="GO" id="GO:0004467">
    <property type="term" value="F:long-chain fatty acid-CoA ligase activity"/>
    <property type="evidence" value="ECO:0007669"/>
    <property type="project" value="TreeGrafter"/>
</dbReference>
<dbReference type="SUPFAM" id="SSF56801">
    <property type="entry name" value="Acetyl-CoA synthetase-like"/>
    <property type="match status" value="1"/>
</dbReference>
<dbReference type="PANTHER" id="PTHR43272">
    <property type="entry name" value="LONG-CHAIN-FATTY-ACID--COA LIGASE"/>
    <property type="match status" value="1"/>
</dbReference>
<evidence type="ECO:0000256" key="2">
    <source>
        <dbReference type="ARBA" id="ARBA00022840"/>
    </source>
</evidence>
<keyword evidence="1" id="KW-0547">Nucleotide-binding</keyword>
<dbReference type="Pfam" id="PF00501">
    <property type="entry name" value="AMP-binding"/>
    <property type="match status" value="1"/>
</dbReference>
<dbReference type="GO" id="GO:0005524">
    <property type="term" value="F:ATP binding"/>
    <property type="evidence" value="ECO:0007669"/>
    <property type="project" value="UniProtKB-KW"/>
</dbReference>
<proteinExistence type="predicted"/>
<dbReference type="EMBL" id="LN483142">
    <property type="protein sequence ID" value="CED83432.1"/>
    <property type="molecule type" value="Genomic_DNA"/>
</dbReference>
<dbReference type="PROSITE" id="PS00455">
    <property type="entry name" value="AMP_BINDING"/>
    <property type="match status" value="1"/>
</dbReference>
<protein>
    <submittedName>
        <fullName evidence="4">Long-chain acyl-CoA synthetases (AMP-forming)</fullName>
    </submittedName>
</protein>
<evidence type="ECO:0000256" key="1">
    <source>
        <dbReference type="ARBA" id="ARBA00022741"/>
    </source>
</evidence>
<dbReference type="PANTHER" id="PTHR43272:SF33">
    <property type="entry name" value="AMP-BINDING DOMAIN-CONTAINING PROTEIN-RELATED"/>
    <property type="match status" value="1"/>
</dbReference>
<sequence>MTAQVHTDQVFKHHPINPIPSHLLYPVYDASLIDFNSQAIEVPGTRKEGQTGHYRNRLYPDQSVLIQKPKPQTLYEVTKQVTDEIPFDNGLGYIPITSPRGQLPVTYADKLEWISYGEVEKARMEVGSAFMHLFRAGILGDQSRIERIDPHHSGPEGGWGVGIWSGNRPEWQITDMGCHAFSLVGVPLYDTLGPTATQYVSNHAGLSIIVVSLAHLPSMLKLLPDVPSVKAVICMESLYGSEGEMAKEWGRREGVFVDDFDGLRVLGRANLLDPMVPKPESIATISYTSGTTGNPKGVVLTHRNMTTAIIAQTYGTELPGRGIVLISYLPLSHVYGRFVDLMAILLRGAAAYSTGDTLRLLQDIQIIKPHILPSVPRVLNRIYAAIMAQANGGGIKGAILTKSLNAKLDRYHQTGDFTHPVYDKLFLSKLPQLLGGRILYMSSGSAPISKDVFETLKVAFAANFSEGWGMTETVGTGSKGNAHDKDASGKIGPPHVCNEFKLVDIPEMGYSAKDKPFPRGELCVKGMNVFSGYYKDEKNTRETIDEDGWMHTGDVCIVDEAGRFKIIDRKKNIMKLAQGEYVALESVEGVYSLHPVFTTMYVHGDPLKNHLVGVGVVDPQQAVQFIQSAAHSKLRRLKDPDHVAKAIQEDGEDAKHLKNEIIKSLEKLARSKGLKGYEMVKGIHLSNDPFPPDVMTPSFKFKRQQVADHFKTELQRAYAESEANITDAKGYKMKSLL</sequence>
<dbReference type="GO" id="GO:0016020">
    <property type="term" value="C:membrane"/>
    <property type="evidence" value="ECO:0007669"/>
    <property type="project" value="TreeGrafter"/>
</dbReference>
<dbReference type="AlphaFoldDB" id="A0A0F7SMZ3"/>
<dbReference type="InterPro" id="IPR020845">
    <property type="entry name" value="AMP-binding_CS"/>
</dbReference>
<organism evidence="4">
    <name type="scientific">Phaffia rhodozyma</name>
    <name type="common">Yeast</name>
    <name type="synonym">Xanthophyllomyces dendrorhous</name>
    <dbReference type="NCBI Taxonomy" id="264483"/>
    <lineage>
        <taxon>Eukaryota</taxon>
        <taxon>Fungi</taxon>
        <taxon>Dikarya</taxon>
        <taxon>Basidiomycota</taxon>
        <taxon>Agaricomycotina</taxon>
        <taxon>Tremellomycetes</taxon>
        <taxon>Cystofilobasidiales</taxon>
        <taxon>Mrakiaceae</taxon>
        <taxon>Phaffia</taxon>
    </lineage>
</organism>
<accession>A0A0F7SMZ3</accession>
<evidence type="ECO:0000259" key="3">
    <source>
        <dbReference type="Pfam" id="PF00501"/>
    </source>
</evidence>
<reference evidence="4" key="1">
    <citation type="submission" date="2014-08" db="EMBL/GenBank/DDBJ databases">
        <authorList>
            <person name="Sharma Rahul"/>
            <person name="Thines Marco"/>
        </authorList>
    </citation>
    <scope>NUCLEOTIDE SEQUENCE</scope>
</reference>
<dbReference type="Gene3D" id="3.40.50.12780">
    <property type="entry name" value="N-terminal domain of ligase-like"/>
    <property type="match status" value="1"/>
</dbReference>